<reference evidence="8" key="1">
    <citation type="submission" date="2021-10" db="EMBL/GenBank/DDBJ databases">
        <title>Streptomyces nigrumlapis sp.nov.,an antimicrobial producing actinobacterium isolated from Black Gobi rocks.</title>
        <authorList>
            <person name="Wen Y."/>
            <person name="Zhang W."/>
            <person name="Liu X.G."/>
        </authorList>
    </citation>
    <scope>NUCLEOTIDE SEQUENCE</scope>
    <source>
        <strain evidence="8">ST13-2-2</strain>
    </source>
</reference>
<protein>
    <submittedName>
        <fullName evidence="8">MFS transporter</fullName>
    </submittedName>
</protein>
<proteinExistence type="predicted"/>
<organism evidence="8 9">
    <name type="scientific">Streptomyces halobius</name>
    <dbReference type="NCBI Taxonomy" id="2879846"/>
    <lineage>
        <taxon>Bacteria</taxon>
        <taxon>Bacillati</taxon>
        <taxon>Actinomycetota</taxon>
        <taxon>Actinomycetes</taxon>
        <taxon>Kitasatosporales</taxon>
        <taxon>Streptomycetaceae</taxon>
        <taxon>Streptomyces</taxon>
    </lineage>
</organism>
<name>A0ABY4M2I0_9ACTN</name>
<dbReference type="InterPro" id="IPR036259">
    <property type="entry name" value="MFS_trans_sf"/>
</dbReference>
<dbReference type="RefSeq" id="WP_248862786.1">
    <property type="nucleotide sequence ID" value="NZ_CP086322.1"/>
</dbReference>
<feature type="transmembrane region" description="Helical" evidence="6">
    <location>
        <begin position="48"/>
        <end position="66"/>
    </location>
</feature>
<accession>A0ABY4M2I0</accession>
<evidence type="ECO:0000256" key="3">
    <source>
        <dbReference type="ARBA" id="ARBA00022989"/>
    </source>
</evidence>
<comment type="subcellular location">
    <subcellularLocation>
        <location evidence="1">Cell membrane</location>
        <topology evidence="1">Multi-pass membrane protein</topology>
    </subcellularLocation>
</comment>
<gene>
    <name evidence="8" type="ORF">K9S39_09010</name>
</gene>
<feature type="transmembrane region" description="Helical" evidence="6">
    <location>
        <begin position="299"/>
        <end position="317"/>
    </location>
</feature>
<keyword evidence="9" id="KW-1185">Reference proteome</keyword>
<feature type="transmembrane region" description="Helical" evidence="6">
    <location>
        <begin position="363"/>
        <end position="385"/>
    </location>
</feature>
<evidence type="ECO:0000256" key="2">
    <source>
        <dbReference type="ARBA" id="ARBA00022692"/>
    </source>
</evidence>
<feature type="transmembrane region" description="Helical" evidence="6">
    <location>
        <begin position="135"/>
        <end position="159"/>
    </location>
</feature>
<dbReference type="InterPro" id="IPR020846">
    <property type="entry name" value="MFS_dom"/>
</dbReference>
<dbReference type="PROSITE" id="PS50850">
    <property type="entry name" value="MFS"/>
    <property type="match status" value="1"/>
</dbReference>
<dbReference type="EMBL" id="CP086322">
    <property type="protein sequence ID" value="UQA91971.1"/>
    <property type="molecule type" value="Genomic_DNA"/>
</dbReference>
<evidence type="ECO:0000259" key="7">
    <source>
        <dbReference type="PROSITE" id="PS50850"/>
    </source>
</evidence>
<keyword evidence="5" id="KW-0046">Antibiotic resistance</keyword>
<dbReference type="PANTHER" id="PTHR42718:SF35">
    <property type="entry name" value="BLL0718 PROTEIN"/>
    <property type="match status" value="1"/>
</dbReference>
<evidence type="ECO:0000313" key="9">
    <source>
        <dbReference type="Proteomes" id="UP000830115"/>
    </source>
</evidence>
<feature type="transmembrane region" description="Helical" evidence="6">
    <location>
        <begin position="165"/>
        <end position="185"/>
    </location>
</feature>
<dbReference type="InterPro" id="IPR011701">
    <property type="entry name" value="MFS"/>
</dbReference>
<keyword evidence="4 6" id="KW-0472">Membrane</keyword>
<evidence type="ECO:0000256" key="4">
    <source>
        <dbReference type="ARBA" id="ARBA00023136"/>
    </source>
</evidence>
<feature type="transmembrane region" description="Helical" evidence="6">
    <location>
        <begin position="337"/>
        <end position="357"/>
    </location>
</feature>
<keyword evidence="2 6" id="KW-0812">Transmembrane</keyword>
<evidence type="ECO:0000256" key="5">
    <source>
        <dbReference type="ARBA" id="ARBA00023251"/>
    </source>
</evidence>
<feature type="transmembrane region" description="Helical" evidence="6">
    <location>
        <begin position="229"/>
        <end position="247"/>
    </location>
</feature>
<feature type="transmembrane region" description="Helical" evidence="6">
    <location>
        <begin position="78"/>
        <end position="96"/>
    </location>
</feature>
<sequence length="470" mass="47865">MDAWRVRRAGAVLPLLVYCGLCTTVISSLGALLIPAVAADQRVPVSTAQWMLTGNLLVGAVTTPVLGRLADGPRSRRMLLLALTVVALGSALAATAETFPQLLAGRALQGPTCGMVPVTMALARRHLPSDRVGRAIATLAVTAATGAGLSCPLTGFIAQHLDFHWAFWLALAFVAPAFAGVLLILPPDRADREPRPAADPVGVALLAAGLVCLILLAGQGAQWGWRSPAVLGLLLGTLLSAGGWAWWERPTGRPLVRPALLGRSDVVLANVAAFALGAAAFVGLSAVGTMAQAPASTGYGLDLSVFAGGCLMLPMSAGSQSAGRLSRRLTAKAGPRATLAAGAALVAVAQLCLSAYHYRLWHLLLAIALLGLGTGLTWTSVPMLVHGAVPAGELGSVLSFNHVLRIAGSTLGSAATGAVLAAHTAADGLPGDAGYRMAFTTSAAGCGLVLVGILSRMVAESSRQTLRHSG</sequence>
<feature type="transmembrane region" description="Helical" evidence="6">
    <location>
        <begin position="267"/>
        <end position="287"/>
    </location>
</feature>
<dbReference type="PANTHER" id="PTHR42718">
    <property type="entry name" value="MAJOR FACILITATOR SUPERFAMILY MULTIDRUG TRANSPORTER MFSC"/>
    <property type="match status" value="1"/>
</dbReference>
<dbReference type="Gene3D" id="1.20.1250.20">
    <property type="entry name" value="MFS general substrate transporter like domains"/>
    <property type="match status" value="2"/>
</dbReference>
<feature type="transmembrane region" description="Helical" evidence="6">
    <location>
        <begin position="438"/>
        <end position="459"/>
    </location>
</feature>
<dbReference type="Proteomes" id="UP000830115">
    <property type="component" value="Chromosome"/>
</dbReference>
<feature type="transmembrane region" description="Helical" evidence="6">
    <location>
        <begin position="12"/>
        <end position="36"/>
    </location>
</feature>
<feature type="transmembrane region" description="Helical" evidence="6">
    <location>
        <begin position="197"/>
        <end position="217"/>
    </location>
</feature>
<dbReference type="Pfam" id="PF07690">
    <property type="entry name" value="MFS_1"/>
    <property type="match status" value="1"/>
</dbReference>
<evidence type="ECO:0000313" key="8">
    <source>
        <dbReference type="EMBL" id="UQA91971.1"/>
    </source>
</evidence>
<keyword evidence="3 6" id="KW-1133">Transmembrane helix</keyword>
<dbReference type="SUPFAM" id="SSF103473">
    <property type="entry name" value="MFS general substrate transporter"/>
    <property type="match status" value="2"/>
</dbReference>
<evidence type="ECO:0000256" key="6">
    <source>
        <dbReference type="SAM" id="Phobius"/>
    </source>
</evidence>
<evidence type="ECO:0000256" key="1">
    <source>
        <dbReference type="ARBA" id="ARBA00004651"/>
    </source>
</evidence>
<feature type="domain" description="Major facilitator superfamily (MFS) profile" evidence="7">
    <location>
        <begin position="1"/>
        <end position="463"/>
    </location>
</feature>